<evidence type="ECO:0000256" key="4">
    <source>
        <dbReference type="ARBA" id="ARBA00022741"/>
    </source>
</evidence>
<dbReference type="InterPro" id="IPR039421">
    <property type="entry name" value="Type_1_exporter"/>
</dbReference>
<dbReference type="EMBL" id="CP058214">
    <property type="protein sequence ID" value="QPC44249.1"/>
    <property type="molecule type" value="Genomic_DNA"/>
</dbReference>
<keyword evidence="12" id="KW-1185">Reference proteome</keyword>
<dbReference type="PROSITE" id="PS50893">
    <property type="entry name" value="ABC_TRANSPORTER_2"/>
    <property type="match status" value="1"/>
</dbReference>
<feature type="transmembrane region" description="Helical" evidence="8">
    <location>
        <begin position="258"/>
        <end position="277"/>
    </location>
</feature>
<dbReference type="PANTHER" id="PTHR24221:SF654">
    <property type="entry name" value="ATP-BINDING CASSETTE SUB-FAMILY B MEMBER 6"/>
    <property type="match status" value="1"/>
</dbReference>
<reference evidence="11 12" key="1">
    <citation type="submission" date="2020-06" db="EMBL/GenBank/DDBJ databases">
        <title>Genome sequence of 2 isolates from Red Sea Mangroves.</title>
        <authorList>
            <person name="Sefrji F."/>
            <person name="Michoud G."/>
            <person name="Merlino G."/>
            <person name="Daffonchio D."/>
        </authorList>
    </citation>
    <scope>NUCLEOTIDE SEQUENCE [LARGE SCALE GENOMIC DNA]</scope>
    <source>
        <strain evidence="11 12">R1DC25</strain>
    </source>
</reference>
<dbReference type="InterPro" id="IPR036640">
    <property type="entry name" value="ABC1_TM_sf"/>
</dbReference>
<evidence type="ECO:0000256" key="7">
    <source>
        <dbReference type="ARBA" id="ARBA00023136"/>
    </source>
</evidence>
<dbReference type="InterPro" id="IPR003593">
    <property type="entry name" value="AAA+_ATPase"/>
</dbReference>
<feature type="transmembrane region" description="Helical" evidence="8">
    <location>
        <begin position="171"/>
        <end position="192"/>
    </location>
</feature>
<dbReference type="Gene3D" id="1.20.1560.10">
    <property type="entry name" value="ABC transporter type 1, transmembrane domain"/>
    <property type="match status" value="1"/>
</dbReference>
<evidence type="ECO:0000256" key="8">
    <source>
        <dbReference type="SAM" id="Phobius"/>
    </source>
</evidence>
<dbReference type="PROSITE" id="PS50929">
    <property type="entry name" value="ABC_TM1F"/>
    <property type="match status" value="1"/>
</dbReference>
<dbReference type="SUPFAM" id="SSF52540">
    <property type="entry name" value="P-loop containing nucleoside triphosphate hydrolases"/>
    <property type="match status" value="1"/>
</dbReference>
<dbReference type="Pfam" id="PF00664">
    <property type="entry name" value="ABC_membrane"/>
    <property type="match status" value="1"/>
</dbReference>
<keyword evidence="5 11" id="KW-0067">ATP-binding</keyword>
<dbReference type="PANTHER" id="PTHR24221">
    <property type="entry name" value="ATP-BINDING CASSETTE SUB-FAMILY B"/>
    <property type="match status" value="1"/>
</dbReference>
<evidence type="ECO:0000256" key="2">
    <source>
        <dbReference type="ARBA" id="ARBA00005417"/>
    </source>
</evidence>
<protein>
    <submittedName>
        <fullName evidence="11">ABC transporter ATP-binding protein</fullName>
    </submittedName>
</protein>
<dbReference type="GO" id="GO:0005524">
    <property type="term" value="F:ATP binding"/>
    <property type="evidence" value="ECO:0007669"/>
    <property type="project" value="UniProtKB-KW"/>
</dbReference>
<evidence type="ECO:0000256" key="3">
    <source>
        <dbReference type="ARBA" id="ARBA00022692"/>
    </source>
</evidence>
<dbReference type="AlphaFoldDB" id="A0A7S8HD96"/>
<dbReference type="PROSITE" id="PS00211">
    <property type="entry name" value="ABC_TRANSPORTER_1"/>
    <property type="match status" value="1"/>
</dbReference>
<dbReference type="GO" id="GO:0140359">
    <property type="term" value="F:ABC-type transporter activity"/>
    <property type="evidence" value="ECO:0007669"/>
    <property type="project" value="InterPro"/>
</dbReference>
<feature type="transmembrane region" description="Helical" evidence="8">
    <location>
        <begin position="145"/>
        <end position="165"/>
    </location>
</feature>
<dbReference type="InterPro" id="IPR027417">
    <property type="entry name" value="P-loop_NTPase"/>
</dbReference>
<feature type="transmembrane region" description="Helical" evidence="8">
    <location>
        <begin position="74"/>
        <end position="101"/>
    </location>
</feature>
<dbReference type="SMART" id="SM00382">
    <property type="entry name" value="AAA"/>
    <property type="match status" value="1"/>
</dbReference>
<dbReference type="InterPro" id="IPR017871">
    <property type="entry name" value="ABC_transporter-like_CS"/>
</dbReference>
<evidence type="ECO:0000313" key="11">
    <source>
        <dbReference type="EMBL" id="QPC44249.1"/>
    </source>
</evidence>
<keyword evidence="7 8" id="KW-0472">Membrane</keyword>
<accession>A0A7S8HD96</accession>
<dbReference type="InterPro" id="IPR003439">
    <property type="entry name" value="ABC_transporter-like_ATP-bd"/>
</dbReference>
<dbReference type="Proteomes" id="UP000593594">
    <property type="component" value="Chromosome"/>
</dbReference>
<feature type="domain" description="ABC transmembrane type-1" evidence="10">
    <location>
        <begin position="17"/>
        <end position="277"/>
    </location>
</feature>
<dbReference type="GO" id="GO:0016887">
    <property type="term" value="F:ATP hydrolysis activity"/>
    <property type="evidence" value="ECO:0007669"/>
    <property type="project" value="InterPro"/>
</dbReference>
<comment type="similarity">
    <text evidence="2">Belongs to the ABC transporter superfamily.</text>
</comment>
<dbReference type="Gene3D" id="3.40.50.300">
    <property type="entry name" value="P-loop containing nucleotide triphosphate hydrolases"/>
    <property type="match status" value="1"/>
</dbReference>
<name>A0A7S8HD96_9HYPH</name>
<organism evidence="11 12">
    <name type="scientific">Kaustia mangrovi</name>
    <dbReference type="NCBI Taxonomy" id="2593653"/>
    <lineage>
        <taxon>Bacteria</taxon>
        <taxon>Pseudomonadati</taxon>
        <taxon>Pseudomonadota</taxon>
        <taxon>Alphaproteobacteria</taxon>
        <taxon>Hyphomicrobiales</taxon>
        <taxon>Parvibaculaceae</taxon>
        <taxon>Kaustia</taxon>
    </lineage>
</organism>
<dbReference type="RefSeq" id="WP_213161616.1">
    <property type="nucleotide sequence ID" value="NZ_CP058214.1"/>
</dbReference>
<evidence type="ECO:0000256" key="6">
    <source>
        <dbReference type="ARBA" id="ARBA00022989"/>
    </source>
</evidence>
<dbReference type="SUPFAM" id="SSF90123">
    <property type="entry name" value="ABC transporter transmembrane region"/>
    <property type="match status" value="1"/>
</dbReference>
<dbReference type="InterPro" id="IPR011527">
    <property type="entry name" value="ABC1_TM_dom"/>
</dbReference>
<dbReference type="GO" id="GO:0005886">
    <property type="term" value="C:plasma membrane"/>
    <property type="evidence" value="ECO:0007669"/>
    <property type="project" value="UniProtKB-SubCell"/>
</dbReference>
<comment type="subcellular location">
    <subcellularLocation>
        <location evidence="1">Cell membrane</location>
        <topology evidence="1">Multi-pass membrane protein</topology>
    </subcellularLocation>
</comment>
<feature type="domain" description="ABC transporter" evidence="9">
    <location>
        <begin position="347"/>
        <end position="571"/>
    </location>
</feature>
<proteinExistence type="inferred from homology"/>
<evidence type="ECO:0000313" key="12">
    <source>
        <dbReference type="Proteomes" id="UP000593594"/>
    </source>
</evidence>
<dbReference type="Pfam" id="PF00005">
    <property type="entry name" value="ABC_tran"/>
    <property type="match status" value="1"/>
</dbReference>
<keyword evidence="3 8" id="KW-0812">Transmembrane</keyword>
<keyword evidence="4" id="KW-0547">Nucleotide-binding</keyword>
<gene>
    <name evidence="11" type="ORF">HW532_17020</name>
</gene>
<evidence type="ECO:0000259" key="10">
    <source>
        <dbReference type="PROSITE" id="PS50929"/>
    </source>
</evidence>
<keyword evidence="6 8" id="KW-1133">Transmembrane helix</keyword>
<dbReference type="GO" id="GO:0034040">
    <property type="term" value="F:ATPase-coupled lipid transmembrane transporter activity"/>
    <property type="evidence" value="ECO:0007669"/>
    <property type="project" value="TreeGrafter"/>
</dbReference>
<evidence type="ECO:0000259" key="9">
    <source>
        <dbReference type="PROSITE" id="PS50893"/>
    </source>
</evidence>
<evidence type="ECO:0000256" key="5">
    <source>
        <dbReference type="ARBA" id="ARBA00022840"/>
    </source>
</evidence>
<evidence type="ECO:0000256" key="1">
    <source>
        <dbReference type="ARBA" id="ARBA00004651"/>
    </source>
</evidence>
<sequence length="571" mass="61487">MGKIFRIFFTAEGTQPLFVLLCLLLAGLAEAVSLGALLPTITEIGGGQKDSSALSTYVTAALDTVGIAHTLPNLILIVSGALIAKAVLSFAALSYAGAAVARVSTHLRTKLLDQLMSVRWRYFANQRVGRIANAISGQAARAGQAYFMAAKFMSFVVQAFIYAVISFLISPALAAAGLAVGAFLSLSMSALVRLSRRAGYRQTDRTSELVSYVSDAFNNIKPLKSMNRQAPFSALFETKIRKLRKALKNQVLAKQGLIYGREVLLAVILGLSVYLAADVWNVPLAELVVLGIVFFQMVSITGKMQQHLQRAVELESAYWRIQGLIEDTAAEREPDDGTRMPTLTEGCTFRNVSFAHQKTPVVHSVDLEVPAGEITVLQGSSGAGKTTIIDLLIGLYEPDEGEVLIDGVPLKEISLKAWRQMIGYVPQELTLLHGTVYENVTLGDVSISREKAREALAKADALSFVDSLPEGIDTTVGEQGTKLSGGQRQRIAIARALVGDPQLLVLDEVTSALDPETEAEICRNIQALGGEYTIVAITHRPAWTTIATRLYKVSHGHATKAEPAPALPQTA</sequence>
<dbReference type="KEGG" id="kmn:HW532_17020"/>